<feature type="transmembrane region" description="Helical" evidence="5">
    <location>
        <begin position="82"/>
        <end position="98"/>
    </location>
</feature>
<dbReference type="AlphaFoldDB" id="F0SBF7"/>
<evidence type="ECO:0000256" key="3">
    <source>
        <dbReference type="ARBA" id="ARBA00022989"/>
    </source>
</evidence>
<keyword evidence="8" id="KW-1185">Reference proteome</keyword>
<dbReference type="Pfam" id="PF04932">
    <property type="entry name" value="Wzy_C"/>
    <property type="match status" value="1"/>
</dbReference>
<evidence type="ECO:0000256" key="1">
    <source>
        <dbReference type="ARBA" id="ARBA00004141"/>
    </source>
</evidence>
<feature type="transmembrane region" description="Helical" evidence="5">
    <location>
        <begin position="104"/>
        <end position="123"/>
    </location>
</feature>
<evidence type="ECO:0000256" key="5">
    <source>
        <dbReference type="SAM" id="Phobius"/>
    </source>
</evidence>
<feature type="transmembrane region" description="Helical" evidence="5">
    <location>
        <begin position="444"/>
        <end position="463"/>
    </location>
</feature>
<feature type="transmembrane region" description="Helical" evidence="5">
    <location>
        <begin position="251"/>
        <end position="269"/>
    </location>
</feature>
<protein>
    <recommendedName>
        <fullName evidence="6">O-antigen ligase-related domain-containing protein</fullName>
    </recommendedName>
</protein>
<feature type="transmembrane region" description="Helical" evidence="5">
    <location>
        <begin position="163"/>
        <end position="181"/>
    </location>
</feature>
<dbReference type="PANTHER" id="PTHR37422">
    <property type="entry name" value="TEICHURONIC ACID BIOSYNTHESIS PROTEIN TUAE"/>
    <property type="match status" value="1"/>
</dbReference>
<keyword evidence="4 5" id="KW-0472">Membrane</keyword>
<dbReference type="InterPro" id="IPR007016">
    <property type="entry name" value="O-antigen_ligase-rel_domated"/>
</dbReference>
<feature type="transmembrane region" description="Helical" evidence="5">
    <location>
        <begin position="60"/>
        <end position="77"/>
    </location>
</feature>
<name>F0SBF7_PSESL</name>
<dbReference type="RefSeq" id="WP_013632102.1">
    <property type="nucleotide sequence ID" value="NC_015177.1"/>
</dbReference>
<keyword evidence="3 5" id="KW-1133">Transmembrane helix</keyword>
<keyword evidence="2 5" id="KW-0812">Transmembrane</keyword>
<sequence length="506" mass="57540">MDELRIKVGKDIGSENLSFSSTLRENIFVKKMNNPLGYLLLAVLCISLGILIVYQGLPAVIIILLALVGLPIAYGIVFFPKFGIITLLVSAYFIMWFTHMGFDYPFGTVIDVIELLLILGFFIKQKKHPNWGIFKSSISVFILIWVLYNILQVANPIIESRLAWLYTIRSVAAVMIMYFVFVYHIRSPEFIKLIIKIWIGLTCVGAAYAFWQEFVGFLPFEEGFLNSDPKYRNLLFIAGRWRKFSIYSDPVAFSYNMVISSVLCIVMMLNQMKLWKRVVLGLLAFFFIWAMIFSGTRGAYVLIPAALGLLVILKLNRTILIFASAGFLILAFFVYVPTSNYNIRRFQSAFRPSEDASFNVRAINQKRIQPYIQEHPFGAGLGAVSLTGKQMVRHSVLTGFAPDSGYVRVAVELGWVGLLLFCTLLFGIVRSGINNYFKIRDPELQNYCLAMTLIAFVLAIGSYPQEAIVQFPTSIYFYLVVAIITITRQLDEKNYPKEKPPVKRLI</sequence>
<dbReference type="InterPro" id="IPR051533">
    <property type="entry name" value="WaaL-like"/>
</dbReference>
<dbReference type="GO" id="GO:0016020">
    <property type="term" value="C:membrane"/>
    <property type="evidence" value="ECO:0007669"/>
    <property type="project" value="UniProtKB-SubCell"/>
</dbReference>
<proteinExistence type="predicted"/>
<dbReference type="Proteomes" id="UP000000310">
    <property type="component" value="Chromosome"/>
</dbReference>
<gene>
    <name evidence="7" type="ordered locus">Pedsa_1032</name>
</gene>
<feature type="transmembrane region" description="Helical" evidence="5">
    <location>
        <begin position="132"/>
        <end position="151"/>
    </location>
</feature>
<feature type="transmembrane region" description="Helical" evidence="5">
    <location>
        <begin position="320"/>
        <end position="338"/>
    </location>
</feature>
<dbReference type="OrthoDB" id="783093at2"/>
<dbReference type="EMBL" id="CP002545">
    <property type="protein sequence ID" value="ADY51603.1"/>
    <property type="molecule type" value="Genomic_DNA"/>
</dbReference>
<feature type="transmembrane region" description="Helical" evidence="5">
    <location>
        <begin position="274"/>
        <end position="292"/>
    </location>
</feature>
<evidence type="ECO:0000259" key="6">
    <source>
        <dbReference type="Pfam" id="PF04932"/>
    </source>
</evidence>
<evidence type="ECO:0000313" key="7">
    <source>
        <dbReference type="EMBL" id="ADY51603.1"/>
    </source>
</evidence>
<feature type="transmembrane region" description="Helical" evidence="5">
    <location>
        <begin position="469"/>
        <end position="487"/>
    </location>
</feature>
<feature type="transmembrane region" description="Helical" evidence="5">
    <location>
        <begin position="193"/>
        <end position="211"/>
    </location>
</feature>
<dbReference type="PANTHER" id="PTHR37422:SF17">
    <property type="entry name" value="O-ANTIGEN LIGASE"/>
    <property type="match status" value="1"/>
</dbReference>
<feature type="transmembrane region" description="Helical" evidence="5">
    <location>
        <begin position="36"/>
        <end position="54"/>
    </location>
</feature>
<dbReference type="STRING" id="762903.Pedsa_1032"/>
<dbReference type="HOGENOM" id="CLU_042012_0_0_10"/>
<feature type="transmembrane region" description="Helical" evidence="5">
    <location>
        <begin position="413"/>
        <end position="432"/>
    </location>
</feature>
<evidence type="ECO:0000256" key="4">
    <source>
        <dbReference type="ARBA" id="ARBA00023136"/>
    </source>
</evidence>
<evidence type="ECO:0000313" key="8">
    <source>
        <dbReference type="Proteomes" id="UP000000310"/>
    </source>
</evidence>
<organism evidence="7 8">
    <name type="scientific">Pseudopedobacter saltans (strain ATCC 51119 / DSM 12145 / JCM 21818 / CCUG 39354 / LMG 10337 / NBRC 100064 / NCIMB 13643)</name>
    <name type="common">Pedobacter saltans</name>
    <dbReference type="NCBI Taxonomy" id="762903"/>
    <lineage>
        <taxon>Bacteria</taxon>
        <taxon>Pseudomonadati</taxon>
        <taxon>Bacteroidota</taxon>
        <taxon>Sphingobacteriia</taxon>
        <taxon>Sphingobacteriales</taxon>
        <taxon>Sphingobacteriaceae</taxon>
        <taxon>Pseudopedobacter</taxon>
    </lineage>
</organism>
<evidence type="ECO:0000256" key="2">
    <source>
        <dbReference type="ARBA" id="ARBA00022692"/>
    </source>
</evidence>
<accession>F0SBF7</accession>
<comment type="subcellular location">
    <subcellularLocation>
        <location evidence="1">Membrane</location>
        <topology evidence="1">Multi-pass membrane protein</topology>
    </subcellularLocation>
</comment>
<reference evidence="8" key="2">
    <citation type="submission" date="2011-02" db="EMBL/GenBank/DDBJ databases">
        <title>The complete genome of Pedobacter saltans DSM 12145.</title>
        <authorList>
            <consortium name="US DOE Joint Genome Institute (JGI-PGF)"/>
            <person name="Lucas S."/>
            <person name="Copeland A."/>
            <person name="Lapidus A."/>
            <person name="Bruce D."/>
            <person name="Goodwin L."/>
            <person name="Pitluck S."/>
            <person name="Kyrpides N."/>
            <person name="Mavromatis K."/>
            <person name="Pagani I."/>
            <person name="Ivanova N."/>
            <person name="Ovchinnikova G."/>
            <person name="Lu M."/>
            <person name="Detter J.C."/>
            <person name="Han C."/>
            <person name="Land M."/>
            <person name="Hauser L."/>
            <person name="Markowitz V."/>
            <person name="Cheng J.-F."/>
            <person name="Hugenholtz P."/>
            <person name="Woyke T."/>
            <person name="Wu D."/>
            <person name="Tindall B."/>
            <person name="Pomrenke H.G."/>
            <person name="Brambilla E."/>
            <person name="Klenk H.-P."/>
            <person name="Eisen J.A."/>
        </authorList>
    </citation>
    <scope>NUCLEOTIDE SEQUENCE [LARGE SCALE GENOMIC DNA]</scope>
    <source>
        <strain evidence="8">ATCC 51119 / DSM 12145 / JCM 21818 / LMG 10337 / NBRC 100064 / NCIMB 13643</strain>
    </source>
</reference>
<reference evidence="7 8" key="1">
    <citation type="journal article" date="2011" name="Stand. Genomic Sci.">
        <title>Complete genome sequence of the gliding, heparinolytic Pedobacter saltans type strain (113).</title>
        <authorList>
            <person name="Liolios K."/>
            <person name="Sikorski J."/>
            <person name="Lu M."/>
            <person name="Nolan M."/>
            <person name="Lapidus A."/>
            <person name="Lucas S."/>
            <person name="Hammon N."/>
            <person name="Deshpande S."/>
            <person name="Cheng J.F."/>
            <person name="Tapia R."/>
            <person name="Han C."/>
            <person name="Goodwin L."/>
            <person name="Pitluck S."/>
            <person name="Huntemann M."/>
            <person name="Ivanova N."/>
            <person name="Pagani I."/>
            <person name="Mavromatis K."/>
            <person name="Ovchinikova G."/>
            <person name="Pati A."/>
            <person name="Chen A."/>
            <person name="Palaniappan K."/>
            <person name="Land M."/>
            <person name="Hauser L."/>
            <person name="Brambilla E.M."/>
            <person name="Kotsyurbenko O."/>
            <person name="Rohde M."/>
            <person name="Tindall B.J."/>
            <person name="Abt B."/>
            <person name="Goker M."/>
            <person name="Detter J.C."/>
            <person name="Woyke T."/>
            <person name="Bristow J."/>
            <person name="Eisen J.A."/>
            <person name="Markowitz V."/>
            <person name="Hugenholtz P."/>
            <person name="Klenk H.P."/>
            <person name="Kyrpides N.C."/>
        </authorList>
    </citation>
    <scope>NUCLEOTIDE SEQUENCE [LARGE SCALE GENOMIC DNA]</scope>
    <source>
        <strain evidence="8">ATCC 51119 / DSM 12145 / JCM 21818 / LMG 10337 / NBRC 100064 / NCIMB 13643</strain>
    </source>
</reference>
<dbReference type="eggNOG" id="COG3307">
    <property type="taxonomic scope" value="Bacteria"/>
</dbReference>
<dbReference type="KEGG" id="psn:Pedsa_1032"/>
<feature type="domain" description="O-antigen ligase-related" evidence="6">
    <location>
        <begin position="283"/>
        <end position="422"/>
    </location>
</feature>